<feature type="region of interest" description="Disordered" evidence="1">
    <location>
        <begin position="1"/>
        <end position="97"/>
    </location>
</feature>
<sequence length="403" mass="47440">MAIANQRNKPRAARQKSKLSKKSIVVAGEPQKVKNTSSSATVDVKEEQKESDSVDPSTNKRKKSNRKRDTKKRKIKVDSMIKEESSATSLNESMDEQKPNIENHDTTIIIDTEETSPTNNECIATSIPPELFIQICRYLPPFALLKLARTCKLYYGWLSSKESITTQQIWTNSRLEFVRSLRLPPPEGMDEIAYVRLVLERGCQLCGAKQVHKVYWAFRVRICRKCYEAKTVSEYRVHEDPRFRSPKFLHGLPYFQTTLWSRSSRRSFNCKFYWLEDVERASEEFKALSRNQQHEWMREKMQHITAYMQDVDAREMAVQNERKARSAEKNHRLTLRRTELERRLRNMVQETDEENNPIYDLNRLRQCISYQRARGVSNELSDRAWTLLHNKLVKEYSQTSTMQ</sequence>
<organism evidence="3 4">
    <name type="scientific">Ambispora gerdemannii</name>
    <dbReference type="NCBI Taxonomy" id="144530"/>
    <lineage>
        <taxon>Eukaryota</taxon>
        <taxon>Fungi</taxon>
        <taxon>Fungi incertae sedis</taxon>
        <taxon>Mucoromycota</taxon>
        <taxon>Glomeromycotina</taxon>
        <taxon>Glomeromycetes</taxon>
        <taxon>Archaeosporales</taxon>
        <taxon>Ambisporaceae</taxon>
        <taxon>Ambispora</taxon>
    </lineage>
</organism>
<protein>
    <submittedName>
        <fullName evidence="3">11715_t:CDS:1</fullName>
    </submittedName>
</protein>
<feature type="domain" description="F-box" evidence="2">
    <location>
        <begin position="121"/>
        <end position="173"/>
    </location>
</feature>
<keyword evidence="4" id="KW-1185">Reference proteome</keyword>
<proteinExistence type="predicted"/>
<dbReference type="InterPro" id="IPR001810">
    <property type="entry name" value="F-box_dom"/>
</dbReference>
<name>A0A9N9BRA6_9GLOM</name>
<feature type="compositionally biased region" description="Basic residues" evidence="1">
    <location>
        <begin position="59"/>
        <end position="75"/>
    </location>
</feature>
<evidence type="ECO:0000313" key="3">
    <source>
        <dbReference type="EMBL" id="CAG8573307.1"/>
    </source>
</evidence>
<dbReference type="Proteomes" id="UP000789831">
    <property type="component" value="Unassembled WGS sequence"/>
</dbReference>
<comment type="caution">
    <text evidence="3">The sequence shown here is derived from an EMBL/GenBank/DDBJ whole genome shotgun (WGS) entry which is preliminary data.</text>
</comment>
<dbReference type="EMBL" id="CAJVPL010001483">
    <property type="protein sequence ID" value="CAG8573307.1"/>
    <property type="molecule type" value="Genomic_DNA"/>
</dbReference>
<gene>
    <name evidence="3" type="ORF">AGERDE_LOCUS7748</name>
</gene>
<reference evidence="3" key="1">
    <citation type="submission" date="2021-06" db="EMBL/GenBank/DDBJ databases">
        <authorList>
            <person name="Kallberg Y."/>
            <person name="Tangrot J."/>
            <person name="Rosling A."/>
        </authorList>
    </citation>
    <scope>NUCLEOTIDE SEQUENCE</scope>
    <source>
        <strain evidence="3">MT106</strain>
    </source>
</reference>
<feature type="compositionally biased region" description="Basic and acidic residues" evidence="1">
    <location>
        <begin position="43"/>
        <end position="52"/>
    </location>
</feature>
<dbReference type="CDD" id="cd09917">
    <property type="entry name" value="F-box_SF"/>
    <property type="match status" value="1"/>
</dbReference>
<dbReference type="AlphaFoldDB" id="A0A9N9BRA6"/>
<dbReference type="OrthoDB" id="2322499at2759"/>
<evidence type="ECO:0000313" key="4">
    <source>
        <dbReference type="Proteomes" id="UP000789831"/>
    </source>
</evidence>
<feature type="compositionally biased region" description="Basic and acidic residues" evidence="1">
    <location>
        <begin position="76"/>
        <end position="85"/>
    </location>
</feature>
<accession>A0A9N9BRA6</accession>
<evidence type="ECO:0000259" key="2">
    <source>
        <dbReference type="PROSITE" id="PS50181"/>
    </source>
</evidence>
<dbReference type="PROSITE" id="PS50181">
    <property type="entry name" value="FBOX"/>
    <property type="match status" value="1"/>
</dbReference>
<feature type="compositionally biased region" description="Basic residues" evidence="1">
    <location>
        <begin position="8"/>
        <end position="21"/>
    </location>
</feature>
<evidence type="ECO:0000256" key="1">
    <source>
        <dbReference type="SAM" id="MobiDB-lite"/>
    </source>
</evidence>
<dbReference type="InterPro" id="IPR036047">
    <property type="entry name" value="F-box-like_dom_sf"/>
</dbReference>
<dbReference type="SUPFAM" id="SSF81383">
    <property type="entry name" value="F-box domain"/>
    <property type="match status" value="1"/>
</dbReference>
<dbReference type="Pfam" id="PF12937">
    <property type="entry name" value="F-box-like"/>
    <property type="match status" value="1"/>
</dbReference>